<dbReference type="Pfam" id="PF22725">
    <property type="entry name" value="GFO_IDH_MocA_C3"/>
    <property type="match status" value="1"/>
</dbReference>
<proteinExistence type="predicted"/>
<reference evidence="4" key="1">
    <citation type="journal article" date="2019" name="Int. J. Syst. Evol. Microbiol.">
        <title>The Global Catalogue of Microorganisms (GCM) 10K type strain sequencing project: providing services to taxonomists for standard genome sequencing and annotation.</title>
        <authorList>
            <consortium name="The Broad Institute Genomics Platform"/>
            <consortium name="The Broad Institute Genome Sequencing Center for Infectious Disease"/>
            <person name="Wu L."/>
            <person name="Ma J."/>
        </authorList>
    </citation>
    <scope>NUCLEOTIDE SEQUENCE [LARGE SCALE GENOMIC DNA]</scope>
    <source>
        <strain evidence="4">CCUG 58938</strain>
    </source>
</reference>
<dbReference type="Gene3D" id="3.40.50.720">
    <property type="entry name" value="NAD(P)-binding Rossmann-like Domain"/>
    <property type="match status" value="1"/>
</dbReference>
<gene>
    <name evidence="3" type="ORF">ACFQ21_28405</name>
</gene>
<dbReference type="InterPro" id="IPR055170">
    <property type="entry name" value="GFO_IDH_MocA-like_dom"/>
</dbReference>
<accession>A0ABW3KCD3</accession>
<organism evidence="3 4">
    <name type="scientific">Ohtaekwangia kribbensis</name>
    <dbReference type="NCBI Taxonomy" id="688913"/>
    <lineage>
        <taxon>Bacteria</taxon>
        <taxon>Pseudomonadati</taxon>
        <taxon>Bacteroidota</taxon>
        <taxon>Cytophagia</taxon>
        <taxon>Cytophagales</taxon>
        <taxon>Fulvivirgaceae</taxon>
        <taxon>Ohtaekwangia</taxon>
    </lineage>
</organism>
<dbReference type="Proteomes" id="UP001597112">
    <property type="component" value="Unassembled WGS sequence"/>
</dbReference>
<dbReference type="InterPro" id="IPR051450">
    <property type="entry name" value="Gfo/Idh/MocA_Oxidoreductases"/>
</dbReference>
<dbReference type="Gene3D" id="3.30.360.10">
    <property type="entry name" value="Dihydrodipicolinate Reductase, domain 2"/>
    <property type="match status" value="1"/>
</dbReference>
<sequence>MSRLILTIAMLVFAYTIALPQDKKPFRIGVAGLTHGHVGWILDRADDGDIEITGIAEPDRALGERYCKQYKLPLTLLYSSLEEMLEKTRPEAVTGFSSTFEHLDIVKACAPRHIHVMVEKPLAVSMDHARQIESLAHKYAITVLTNYETTWYSSNQKVEEIFLKHHTFGKLRKAVIHDGHEGPKEIGVGPEFLNWLTDPVKNGGGALMDFGCYGANLLTWLMNGAKPLTVSAVTQQLKPQVYPRVDDDATIIVTYREGQGIIQASWNWPFGRKDMELYGERGYVLADRQGSKVKSAANKPEEYITSPAYEKPYSDPFAYLAAVIRGEIKVSATDLSSLENNLIVVEILEAAKQSAREGRVVKLGK</sequence>
<dbReference type="InterPro" id="IPR036291">
    <property type="entry name" value="NAD(P)-bd_dom_sf"/>
</dbReference>
<dbReference type="InterPro" id="IPR000683">
    <property type="entry name" value="Gfo/Idh/MocA-like_OxRdtase_N"/>
</dbReference>
<keyword evidence="4" id="KW-1185">Reference proteome</keyword>
<evidence type="ECO:0000313" key="4">
    <source>
        <dbReference type="Proteomes" id="UP001597112"/>
    </source>
</evidence>
<dbReference type="EMBL" id="JBHTKA010000015">
    <property type="protein sequence ID" value="MFD1003281.1"/>
    <property type="molecule type" value="Genomic_DNA"/>
</dbReference>
<dbReference type="PANTHER" id="PTHR43377">
    <property type="entry name" value="BILIVERDIN REDUCTASE A"/>
    <property type="match status" value="1"/>
</dbReference>
<dbReference type="SUPFAM" id="SSF55347">
    <property type="entry name" value="Glyceraldehyde-3-phosphate dehydrogenase-like, C-terminal domain"/>
    <property type="match status" value="1"/>
</dbReference>
<comment type="caution">
    <text evidence="3">The sequence shown here is derived from an EMBL/GenBank/DDBJ whole genome shotgun (WGS) entry which is preliminary data.</text>
</comment>
<evidence type="ECO:0000259" key="1">
    <source>
        <dbReference type="Pfam" id="PF01408"/>
    </source>
</evidence>
<feature type="domain" description="Gfo/Idh/MocA-like oxidoreductase N-terminal" evidence="1">
    <location>
        <begin position="28"/>
        <end position="145"/>
    </location>
</feature>
<dbReference type="RefSeq" id="WP_377585768.1">
    <property type="nucleotide sequence ID" value="NZ_JBHTKA010000015.1"/>
</dbReference>
<feature type="domain" description="GFO/IDH/MocA-like oxidoreductase" evidence="2">
    <location>
        <begin position="165"/>
        <end position="283"/>
    </location>
</feature>
<evidence type="ECO:0000313" key="3">
    <source>
        <dbReference type="EMBL" id="MFD1003281.1"/>
    </source>
</evidence>
<protein>
    <submittedName>
        <fullName evidence="3">Gfo/Idh/MocA family protein</fullName>
    </submittedName>
</protein>
<evidence type="ECO:0000259" key="2">
    <source>
        <dbReference type="Pfam" id="PF22725"/>
    </source>
</evidence>
<dbReference type="PANTHER" id="PTHR43377:SF1">
    <property type="entry name" value="BILIVERDIN REDUCTASE A"/>
    <property type="match status" value="1"/>
</dbReference>
<name>A0ABW3KCD3_9BACT</name>
<dbReference type="SUPFAM" id="SSF51735">
    <property type="entry name" value="NAD(P)-binding Rossmann-fold domains"/>
    <property type="match status" value="1"/>
</dbReference>
<dbReference type="Pfam" id="PF01408">
    <property type="entry name" value="GFO_IDH_MocA"/>
    <property type="match status" value="1"/>
</dbReference>